<dbReference type="GeneID" id="17296874"/>
<evidence type="ECO:0000256" key="1">
    <source>
        <dbReference type="SAM" id="MobiDB-lite"/>
    </source>
</evidence>
<dbReference type="InterPro" id="IPR036155">
    <property type="entry name" value="Crypto/Photolyase_N_sf"/>
</dbReference>
<dbReference type="InterPro" id="IPR006050">
    <property type="entry name" value="DNA_photolyase_N"/>
</dbReference>
<dbReference type="InterPro" id="IPR052219">
    <property type="entry name" value="Photolyase_Class-2"/>
</dbReference>
<evidence type="ECO:0000313" key="3">
    <source>
        <dbReference type="EMBL" id="EKX40090.1"/>
    </source>
</evidence>
<dbReference type="Pfam" id="PF00875">
    <property type="entry name" value="DNA_photolyase"/>
    <property type="match status" value="1"/>
</dbReference>
<dbReference type="Gene3D" id="1.25.40.80">
    <property type="match status" value="1"/>
</dbReference>
<dbReference type="PANTHER" id="PTHR10211">
    <property type="entry name" value="DEOXYRIBODIPYRIMIDINE PHOTOLYASE"/>
    <property type="match status" value="1"/>
</dbReference>
<reference evidence="5" key="2">
    <citation type="submission" date="2012-11" db="EMBL/GenBank/DDBJ databases">
        <authorList>
            <person name="Kuo A."/>
            <person name="Curtis B.A."/>
            <person name="Tanifuji G."/>
            <person name="Burki F."/>
            <person name="Gruber A."/>
            <person name="Irimia M."/>
            <person name="Maruyama S."/>
            <person name="Arias M.C."/>
            <person name="Ball S.G."/>
            <person name="Gile G.H."/>
            <person name="Hirakawa Y."/>
            <person name="Hopkins J.F."/>
            <person name="Rensing S.A."/>
            <person name="Schmutz J."/>
            <person name="Symeonidi A."/>
            <person name="Elias M."/>
            <person name="Eveleigh R.J."/>
            <person name="Herman E.K."/>
            <person name="Klute M.J."/>
            <person name="Nakayama T."/>
            <person name="Obornik M."/>
            <person name="Reyes-Prieto A."/>
            <person name="Armbrust E.V."/>
            <person name="Aves S.J."/>
            <person name="Beiko R.G."/>
            <person name="Coutinho P."/>
            <person name="Dacks J.B."/>
            <person name="Durnford D.G."/>
            <person name="Fast N.M."/>
            <person name="Green B.R."/>
            <person name="Grisdale C."/>
            <person name="Hempe F."/>
            <person name="Henrissat B."/>
            <person name="Hoppner M.P."/>
            <person name="Ishida K.-I."/>
            <person name="Kim E."/>
            <person name="Koreny L."/>
            <person name="Kroth P.G."/>
            <person name="Liu Y."/>
            <person name="Malik S.-B."/>
            <person name="Maier U.G."/>
            <person name="McRose D."/>
            <person name="Mock T."/>
            <person name="Neilson J.A."/>
            <person name="Onodera N.T."/>
            <person name="Poole A.M."/>
            <person name="Pritham E.J."/>
            <person name="Richards T.A."/>
            <person name="Rocap G."/>
            <person name="Roy S.W."/>
            <person name="Sarai C."/>
            <person name="Schaack S."/>
            <person name="Shirato S."/>
            <person name="Slamovits C.H."/>
            <person name="Spencer D.F."/>
            <person name="Suzuki S."/>
            <person name="Worden A.Z."/>
            <person name="Zauner S."/>
            <person name="Barry K."/>
            <person name="Bell C."/>
            <person name="Bharti A.K."/>
            <person name="Crow J.A."/>
            <person name="Grimwood J."/>
            <person name="Kramer R."/>
            <person name="Lindquist E."/>
            <person name="Lucas S."/>
            <person name="Salamov A."/>
            <person name="McFadden G.I."/>
            <person name="Lane C.E."/>
            <person name="Keeling P.J."/>
            <person name="Gray M.W."/>
            <person name="Grigoriev I.V."/>
            <person name="Archibald J.M."/>
        </authorList>
    </citation>
    <scope>NUCLEOTIDE SEQUENCE</scope>
    <source>
        <strain evidence="5">CCMP2712</strain>
    </source>
</reference>
<dbReference type="eggNOG" id="KOG0133">
    <property type="taxonomic scope" value="Eukaryota"/>
</dbReference>
<dbReference type="AlphaFoldDB" id="L1IW67"/>
<feature type="compositionally biased region" description="Basic and acidic residues" evidence="1">
    <location>
        <begin position="566"/>
        <end position="584"/>
    </location>
</feature>
<dbReference type="STRING" id="905079.L1IW67"/>
<dbReference type="InterPro" id="IPR036134">
    <property type="entry name" value="Crypto/Photolyase_FAD-like_sf"/>
</dbReference>
<feature type="region of interest" description="Disordered" evidence="1">
    <location>
        <begin position="552"/>
        <end position="584"/>
    </location>
</feature>
<dbReference type="InterPro" id="IPR014729">
    <property type="entry name" value="Rossmann-like_a/b/a_fold"/>
</dbReference>
<protein>
    <recommendedName>
        <fullName evidence="2">Photolyase/cryptochrome alpha/beta domain-containing protein</fullName>
    </recommendedName>
</protein>
<feature type="compositionally biased region" description="Low complexity" evidence="1">
    <location>
        <begin position="552"/>
        <end position="565"/>
    </location>
</feature>
<reference evidence="4" key="3">
    <citation type="submission" date="2016-03" db="UniProtKB">
        <authorList>
            <consortium name="EnsemblProtists"/>
        </authorList>
    </citation>
    <scope>IDENTIFICATION</scope>
</reference>
<organism evidence="3">
    <name type="scientific">Guillardia theta (strain CCMP2712)</name>
    <name type="common">Cryptophyte</name>
    <dbReference type="NCBI Taxonomy" id="905079"/>
    <lineage>
        <taxon>Eukaryota</taxon>
        <taxon>Cryptophyceae</taxon>
        <taxon>Pyrenomonadales</taxon>
        <taxon>Geminigeraceae</taxon>
        <taxon>Guillardia</taxon>
    </lineage>
</organism>
<dbReference type="EMBL" id="JH993034">
    <property type="protein sequence ID" value="EKX40090.1"/>
    <property type="molecule type" value="Genomic_DNA"/>
</dbReference>
<dbReference type="PaxDb" id="55529-EKX40090"/>
<reference evidence="3 5" key="1">
    <citation type="journal article" date="2012" name="Nature">
        <title>Algal genomes reveal evolutionary mosaicism and the fate of nucleomorphs.</title>
        <authorList>
            <consortium name="DOE Joint Genome Institute"/>
            <person name="Curtis B.A."/>
            <person name="Tanifuji G."/>
            <person name="Burki F."/>
            <person name="Gruber A."/>
            <person name="Irimia M."/>
            <person name="Maruyama S."/>
            <person name="Arias M.C."/>
            <person name="Ball S.G."/>
            <person name="Gile G.H."/>
            <person name="Hirakawa Y."/>
            <person name="Hopkins J.F."/>
            <person name="Kuo A."/>
            <person name="Rensing S.A."/>
            <person name="Schmutz J."/>
            <person name="Symeonidi A."/>
            <person name="Elias M."/>
            <person name="Eveleigh R.J."/>
            <person name="Herman E.K."/>
            <person name="Klute M.J."/>
            <person name="Nakayama T."/>
            <person name="Obornik M."/>
            <person name="Reyes-Prieto A."/>
            <person name="Armbrust E.V."/>
            <person name="Aves S.J."/>
            <person name="Beiko R.G."/>
            <person name="Coutinho P."/>
            <person name="Dacks J.B."/>
            <person name="Durnford D.G."/>
            <person name="Fast N.M."/>
            <person name="Green B.R."/>
            <person name="Grisdale C.J."/>
            <person name="Hempel F."/>
            <person name="Henrissat B."/>
            <person name="Hoppner M.P."/>
            <person name="Ishida K."/>
            <person name="Kim E."/>
            <person name="Koreny L."/>
            <person name="Kroth P.G."/>
            <person name="Liu Y."/>
            <person name="Malik S.B."/>
            <person name="Maier U.G."/>
            <person name="McRose D."/>
            <person name="Mock T."/>
            <person name="Neilson J.A."/>
            <person name="Onodera N.T."/>
            <person name="Poole A.M."/>
            <person name="Pritham E.J."/>
            <person name="Richards T.A."/>
            <person name="Rocap G."/>
            <person name="Roy S.W."/>
            <person name="Sarai C."/>
            <person name="Schaack S."/>
            <person name="Shirato S."/>
            <person name="Slamovits C.H."/>
            <person name="Spencer D.F."/>
            <person name="Suzuki S."/>
            <person name="Worden A.Z."/>
            <person name="Zauner S."/>
            <person name="Barry K."/>
            <person name="Bell C."/>
            <person name="Bharti A.K."/>
            <person name="Crow J.A."/>
            <person name="Grimwood J."/>
            <person name="Kramer R."/>
            <person name="Lindquist E."/>
            <person name="Lucas S."/>
            <person name="Salamov A."/>
            <person name="McFadden G.I."/>
            <person name="Lane C.E."/>
            <person name="Keeling P.J."/>
            <person name="Gray M.W."/>
            <person name="Grigoriev I.V."/>
            <person name="Archibald J.M."/>
        </authorList>
    </citation>
    <scope>NUCLEOTIDE SEQUENCE</scope>
    <source>
        <strain evidence="3 5">CCMP2712</strain>
    </source>
</reference>
<dbReference type="KEGG" id="gtt:GUITHDRAFT_164772"/>
<sequence>MRSYGTIAPGMELAQRSSFSLRRGAVAIAVSFLAVLALAHVAINDNSRASVLEYHGALNPMNNPALGTNKGGLGTGEYNFINGENPDAPEHPAGYQWATTMTANGPEYGHGSDWIYQNGWENPGPGTIKGPSSYYYNEYMDDADTAVGENVPEEDLEYNENQVDNERSLPDHSTSNPYTYASSQGVYRARLNKGAAGMARERTLKEVVKEGLYVLYWMSAAQRTRENHALQHAISISNHMQKPLWVIFCLFEKYPEANERHFTFMVEGLREVSLNLQRQGIKFTVVKGRPPDPILLLQDKSCCTVLDCGYTRTVRGWRKELLAKSSTKIVLVEGEVVVPTDVASKVQEPAAATFRPKVSKWIDKYLVSAGEQRVLFPSVDMDFESNFDKHDDLELMDMSLPLDEIMSKLVVDRTVPPCSCFLQGGETRAEELLSKFLTSGADGKAINEYQLKRNDPSLRKQSHLSPYLQFGQISPVRIAMKAREFASKFPEHRQDVDVFLEELIVRREFAVNFVLHNPSYDSSVAPPLVPHLTTLTLPRSDLCPCLTGREVASGPGLSSSSSADSCPRDHAHEKRTHTYTEEQLEQGRTHDQYWNAAQFEMIITGKMHNYMRMYWAKQVILWMDKWEDAYRFLVAQNNKWELDGRGKGRTPLQGPFPERPVLGPVRCMTAGGLEKKFDVSGYLKRIEHLRKGIDEGRVFVIPEALKFVRLATVTSFFSPGKAASSAGEGSPQARSKRASSEIEDTSRKVAPKRKTEKEAIKIPRPPSQLSISDMFRKKT</sequence>
<proteinExistence type="predicted"/>
<feature type="domain" description="Photolyase/cryptochrome alpha/beta" evidence="2">
    <location>
        <begin position="212"/>
        <end position="340"/>
    </location>
</feature>
<name>L1IW67_GUITC</name>
<dbReference type="Proteomes" id="UP000011087">
    <property type="component" value="Unassembled WGS sequence"/>
</dbReference>
<dbReference type="SUPFAM" id="SSF48173">
    <property type="entry name" value="Cryptochrome/photolyase FAD-binding domain"/>
    <property type="match status" value="1"/>
</dbReference>
<dbReference type="EnsemblProtists" id="EKX40090">
    <property type="protein sequence ID" value="EKX40090"/>
    <property type="gene ID" value="GUITHDRAFT_164772"/>
</dbReference>
<evidence type="ECO:0000313" key="5">
    <source>
        <dbReference type="Proteomes" id="UP000011087"/>
    </source>
</evidence>
<dbReference type="GO" id="GO:0000719">
    <property type="term" value="P:photoreactive repair"/>
    <property type="evidence" value="ECO:0007669"/>
    <property type="project" value="TreeGrafter"/>
</dbReference>
<accession>L1IW67</accession>
<gene>
    <name evidence="3" type="ORF">GUITHDRAFT_164772</name>
</gene>
<evidence type="ECO:0000259" key="2">
    <source>
        <dbReference type="PROSITE" id="PS51645"/>
    </source>
</evidence>
<dbReference type="Gene3D" id="3.40.50.620">
    <property type="entry name" value="HUPs"/>
    <property type="match status" value="1"/>
</dbReference>
<feature type="region of interest" description="Disordered" evidence="1">
    <location>
        <begin position="719"/>
        <end position="779"/>
    </location>
</feature>
<dbReference type="HOGENOM" id="CLU_359626_0_0_1"/>
<dbReference type="PROSITE" id="PS51645">
    <property type="entry name" value="PHR_CRY_ALPHA_BETA"/>
    <property type="match status" value="1"/>
</dbReference>
<dbReference type="RefSeq" id="XP_005827070.1">
    <property type="nucleotide sequence ID" value="XM_005827013.1"/>
</dbReference>
<evidence type="ECO:0000313" key="4">
    <source>
        <dbReference type="EnsemblProtists" id="EKX40090"/>
    </source>
</evidence>
<dbReference type="GO" id="GO:0003904">
    <property type="term" value="F:deoxyribodipyrimidine photo-lyase activity"/>
    <property type="evidence" value="ECO:0007669"/>
    <property type="project" value="TreeGrafter"/>
</dbReference>
<dbReference type="Gene3D" id="1.10.579.10">
    <property type="entry name" value="DNA Cyclobutane Dipyrimidine Photolyase, subunit A, domain 3"/>
    <property type="match status" value="1"/>
</dbReference>
<dbReference type="OrthoDB" id="496749at2759"/>
<dbReference type="SUPFAM" id="SSF52425">
    <property type="entry name" value="Cryptochrome/photolyase, N-terminal domain"/>
    <property type="match status" value="1"/>
</dbReference>
<dbReference type="PANTHER" id="PTHR10211:SF0">
    <property type="entry name" value="DEOXYRIBODIPYRIMIDINE PHOTO-LYASE"/>
    <property type="match status" value="1"/>
</dbReference>
<dbReference type="OMA" id="IHNYLRM"/>
<feature type="compositionally biased region" description="Basic and acidic residues" evidence="1">
    <location>
        <begin position="738"/>
        <end position="761"/>
    </location>
</feature>
<keyword evidence="5" id="KW-1185">Reference proteome</keyword>